<gene>
    <name evidence="3" type="ORF">HYPSUDRAFT_215331</name>
</gene>
<accession>A0A0D2NWY4</accession>
<keyword evidence="2" id="KW-1133">Transmembrane helix</keyword>
<feature type="region of interest" description="Disordered" evidence="1">
    <location>
        <begin position="191"/>
        <end position="218"/>
    </location>
</feature>
<proteinExistence type="predicted"/>
<reference evidence="4" key="1">
    <citation type="submission" date="2014-04" db="EMBL/GenBank/DDBJ databases">
        <title>Evolutionary Origins and Diversification of the Mycorrhizal Mutualists.</title>
        <authorList>
            <consortium name="DOE Joint Genome Institute"/>
            <consortium name="Mycorrhizal Genomics Consortium"/>
            <person name="Kohler A."/>
            <person name="Kuo A."/>
            <person name="Nagy L.G."/>
            <person name="Floudas D."/>
            <person name="Copeland A."/>
            <person name="Barry K.W."/>
            <person name="Cichocki N."/>
            <person name="Veneault-Fourrey C."/>
            <person name="LaButti K."/>
            <person name="Lindquist E.A."/>
            <person name="Lipzen A."/>
            <person name="Lundell T."/>
            <person name="Morin E."/>
            <person name="Murat C."/>
            <person name="Riley R."/>
            <person name="Ohm R."/>
            <person name="Sun H."/>
            <person name="Tunlid A."/>
            <person name="Henrissat B."/>
            <person name="Grigoriev I.V."/>
            <person name="Hibbett D.S."/>
            <person name="Martin F."/>
        </authorList>
    </citation>
    <scope>NUCLEOTIDE SEQUENCE [LARGE SCALE GENOMIC DNA]</scope>
    <source>
        <strain evidence="4">FD-334 SS-4</strain>
    </source>
</reference>
<keyword evidence="4" id="KW-1185">Reference proteome</keyword>
<keyword evidence="2" id="KW-0812">Transmembrane</keyword>
<sequence>MGANSERLEVDLEALSPMGTHRHSHALARSRRISLIPFSPRRGLSRCHKHAINTNNKGGIERDVFPHGASNAFILFCSVLFCSVILFVVQLVQLQRAHTRTRRSWAATVYISMRRASRASALRTRCALGAGRGAAPRARTARTPTGTCPPVCSAPAKRVPLTGSRPLHTAPKKDTLSRRYEYIDRPLRLRGVSRDIEATPSRVAQPQPTDRQRPDGRL</sequence>
<dbReference type="EMBL" id="KN817544">
    <property type="protein sequence ID" value="KJA23309.1"/>
    <property type="molecule type" value="Genomic_DNA"/>
</dbReference>
<name>A0A0D2NWY4_HYPSF</name>
<organism evidence="3 4">
    <name type="scientific">Hypholoma sublateritium (strain FD-334 SS-4)</name>
    <dbReference type="NCBI Taxonomy" id="945553"/>
    <lineage>
        <taxon>Eukaryota</taxon>
        <taxon>Fungi</taxon>
        <taxon>Dikarya</taxon>
        <taxon>Basidiomycota</taxon>
        <taxon>Agaricomycotina</taxon>
        <taxon>Agaricomycetes</taxon>
        <taxon>Agaricomycetidae</taxon>
        <taxon>Agaricales</taxon>
        <taxon>Agaricineae</taxon>
        <taxon>Strophariaceae</taxon>
        <taxon>Hypholoma</taxon>
    </lineage>
</organism>
<evidence type="ECO:0000256" key="1">
    <source>
        <dbReference type="SAM" id="MobiDB-lite"/>
    </source>
</evidence>
<protein>
    <submittedName>
        <fullName evidence="3">Uncharacterized protein</fullName>
    </submittedName>
</protein>
<evidence type="ECO:0000313" key="3">
    <source>
        <dbReference type="EMBL" id="KJA23309.1"/>
    </source>
</evidence>
<keyword evidence="2" id="KW-0472">Membrane</keyword>
<feature type="transmembrane region" description="Helical" evidence="2">
    <location>
        <begin position="72"/>
        <end position="94"/>
    </location>
</feature>
<evidence type="ECO:0000313" key="4">
    <source>
        <dbReference type="Proteomes" id="UP000054270"/>
    </source>
</evidence>
<evidence type="ECO:0000256" key="2">
    <source>
        <dbReference type="SAM" id="Phobius"/>
    </source>
</evidence>
<dbReference type="AlphaFoldDB" id="A0A0D2NWY4"/>
<dbReference type="Proteomes" id="UP000054270">
    <property type="component" value="Unassembled WGS sequence"/>
</dbReference>